<dbReference type="HOGENOM" id="CLU_128738_0_0_11"/>
<sequence>MTATTIAPPARDGVLRTVGRVWLGLTLAFAGTTHLTVARQEFLAQVPAWVPVDHDLVVLASGAVEIALGIALVGAPRRWRPWVGAVVALFFVAIFPGNVAQYVEGVDGFGLDTDAKRLARLPFQAVLVLWALWSCGTWRAYRAHRAATQTADAR</sequence>
<evidence type="ECO:0000313" key="3">
    <source>
        <dbReference type="Proteomes" id="UP000008460"/>
    </source>
</evidence>
<evidence type="ECO:0000256" key="1">
    <source>
        <dbReference type="SAM" id="Phobius"/>
    </source>
</evidence>
<organism evidence="2 3">
    <name type="scientific">Cellulomonas fimi (strain ATCC 484 / DSM 20113 / JCM 1341 / CCUG 24087 / LMG 16345 / NBRC 15513 / NCIMB 8980 / NCTC 7547 / NRS-133)</name>
    <dbReference type="NCBI Taxonomy" id="590998"/>
    <lineage>
        <taxon>Bacteria</taxon>
        <taxon>Bacillati</taxon>
        <taxon>Actinomycetota</taxon>
        <taxon>Actinomycetes</taxon>
        <taxon>Micrococcales</taxon>
        <taxon>Cellulomonadaceae</taxon>
        <taxon>Cellulomonas</taxon>
    </lineage>
</organism>
<keyword evidence="3" id="KW-1185">Reference proteome</keyword>
<protein>
    <recommendedName>
        <fullName evidence="4">DoxX family protein</fullName>
    </recommendedName>
</protein>
<keyword evidence="1" id="KW-1133">Transmembrane helix</keyword>
<dbReference type="eggNOG" id="COG4270">
    <property type="taxonomic scope" value="Bacteria"/>
</dbReference>
<gene>
    <name evidence="2" type="ordered locus">Celf_0408</name>
</gene>
<name>F4H7J4_CELFA</name>
<keyword evidence="1" id="KW-0472">Membrane</keyword>
<keyword evidence="1" id="KW-0812">Transmembrane</keyword>
<dbReference type="EMBL" id="CP002666">
    <property type="protein sequence ID" value="AEE44551.1"/>
    <property type="molecule type" value="Genomic_DNA"/>
</dbReference>
<dbReference type="AlphaFoldDB" id="F4H7J4"/>
<proteinExistence type="predicted"/>
<evidence type="ECO:0008006" key="4">
    <source>
        <dbReference type="Google" id="ProtNLM"/>
    </source>
</evidence>
<feature type="transmembrane region" description="Helical" evidence="1">
    <location>
        <begin position="21"/>
        <end position="37"/>
    </location>
</feature>
<dbReference type="Proteomes" id="UP000008460">
    <property type="component" value="Chromosome"/>
</dbReference>
<feature type="transmembrane region" description="Helical" evidence="1">
    <location>
        <begin position="123"/>
        <end position="141"/>
    </location>
</feature>
<feature type="transmembrane region" description="Helical" evidence="1">
    <location>
        <begin position="57"/>
        <end position="75"/>
    </location>
</feature>
<dbReference type="KEGG" id="cfi:Celf_0408"/>
<dbReference type="PANTHER" id="PTHR36974:SF1">
    <property type="entry name" value="DOXX FAMILY MEMBRANE PROTEIN"/>
    <property type="match status" value="1"/>
</dbReference>
<dbReference type="STRING" id="590998.Celf_0408"/>
<dbReference type="PANTHER" id="PTHR36974">
    <property type="entry name" value="MEMBRANE PROTEIN-RELATED"/>
    <property type="match status" value="1"/>
</dbReference>
<dbReference type="RefSeq" id="WP_013769580.1">
    <property type="nucleotide sequence ID" value="NC_015514.1"/>
</dbReference>
<feature type="transmembrane region" description="Helical" evidence="1">
    <location>
        <begin position="82"/>
        <end position="103"/>
    </location>
</feature>
<accession>F4H7J4</accession>
<reference evidence="2 3" key="1">
    <citation type="submission" date="2011-04" db="EMBL/GenBank/DDBJ databases">
        <title>Complete sequence of Cellulomonas fimi ATCC 484.</title>
        <authorList>
            <consortium name="US DOE Joint Genome Institute"/>
            <person name="Lucas S."/>
            <person name="Han J."/>
            <person name="Lapidus A."/>
            <person name="Cheng J.-F."/>
            <person name="Goodwin L."/>
            <person name="Pitluck S."/>
            <person name="Peters L."/>
            <person name="Chertkov O."/>
            <person name="Detter J.C."/>
            <person name="Han C."/>
            <person name="Tapia R."/>
            <person name="Land M."/>
            <person name="Hauser L."/>
            <person name="Kyrpides N."/>
            <person name="Ivanova N."/>
            <person name="Ovchinnikova G."/>
            <person name="Pagani I."/>
            <person name="Mead D."/>
            <person name="Brumm P."/>
            <person name="Woyke T."/>
        </authorList>
    </citation>
    <scope>NUCLEOTIDE SEQUENCE [LARGE SCALE GENOMIC DNA]</scope>
    <source>
        <strain evidence="3">ATCC 484 / DSM 20113 / JCM 1341 / NBRC 15513 / NCIMB 8980 / NCTC 7547</strain>
    </source>
</reference>
<evidence type="ECO:0000313" key="2">
    <source>
        <dbReference type="EMBL" id="AEE44551.1"/>
    </source>
</evidence>